<dbReference type="CDD" id="cd17946">
    <property type="entry name" value="DEADc_DDX24"/>
    <property type="match status" value="1"/>
</dbReference>
<evidence type="ECO:0000313" key="11">
    <source>
        <dbReference type="Proteomes" id="UP000815325"/>
    </source>
</evidence>
<evidence type="ECO:0000256" key="2">
    <source>
        <dbReference type="ARBA" id="ARBA00022801"/>
    </source>
</evidence>
<feature type="domain" description="Helicase C-terminal" evidence="9">
    <location>
        <begin position="437"/>
        <end position="609"/>
    </location>
</feature>
<keyword evidence="11" id="KW-1185">Reference proteome</keyword>
<evidence type="ECO:0000256" key="5">
    <source>
        <dbReference type="ARBA" id="ARBA00022884"/>
    </source>
</evidence>
<keyword evidence="2 6" id="KW-0378">Hydrolase</keyword>
<comment type="domain">
    <text evidence="6">The Q motif is unique to and characteristic of the DEAD box family of RNA helicases and controls ATP binding and hydrolysis.</text>
</comment>
<dbReference type="SMART" id="SM00487">
    <property type="entry name" value="DEXDc"/>
    <property type="match status" value="1"/>
</dbReference>
<evidence type="ECO:0000259" key="9">
    <source>
        <dbReference type="PROSITE" id="PS51194"/>
    </source>
</evidence>
<evidence type="ECO:0000256" key="3">
    <source>
        <dbReference type="ARBA" id="ARBA00022806"/>
    </source>
</evidence>
<organism evidence="10 11">
    <name type="scientific">Dunaliella salina</name>
    <name type="common">Green alga</name>
    <name type="synonym">Protococcus salinus</name>
    <dbReference type="NCBI Taxonomy" id="3046"/>
    <lineage>
        <taxon>Eukaryota</taxon>
        <taxon>Viridiplantae</taxon>
        <taxon>Chlorophyta</taxon>
        <taxon>core chlorophytes</taxon>
        <taxon>Chlorophyceae</taxon>
        <taxon>CS clade</taxon>
        <taxon>Chlamydomonadales</taxon>
        <taxon>Dunaliellaceae</taxon>
        <taxon>Dunaliella</taxon>
    </lineage>
</organism>
<feature type="region of interest" description="Disordered" evidence="7">
    <location>
        <begin position="918"/>
        <end position="1003"/>
    </location>
</feature>
<comment type="similarity">
    <text evidence="6">Belongs to the DEAD box helicase family.</text>
</comment>
<dbReference type="Pfam" id="PF00270">
    <property type="entry name" value="DEAD"/>
    <property type="match status" value="1"/>
</dbReference>
<comment type="function">
    <text evidence="6">RNA helicase.</text>
</comment>
<dbReference type="InterPro" id="IPR014001">
    <property type="entry name" value="Helicase_ATP-bd"/>
</dbReference>
<feature type="compositionally biased region" description="Low complexity" evidence="7">
    <location>
        <begin position="918"/>
        <end position="930"/>
    </location>
</feature>
<evidence type="ECO:0000256" key="6">
    <source>
        <dbReference type="RuleBase" id="RU365068"/>
    </source>
</evidence>
<sequence length="1021" mass="107560">MGANRTPAEAKKHLEAHCKKLKEGYDVVILSDQEHGPCMLKCKGCGQANGGEAAPAEDGCNGGDDTGNGKEVPEAGGPEDLRARIAALEAELKKDKKQLQQQQQQQEGAAGACTVGKGRPLSKRAAHKLELQKKWQARKEAKQRAKQKKREQQLQQQQQGGKPVSSQSDVVEAAAAPKKTKKAEKEGKQQQQQQQQQQQGEGSVDLSAWKAFALHPLLEQALGQLRFGTPTAIQAAVLPPATRDRADIIGAAQTGSGKTLAFGLPIMQHLLQEREVAEATGDAIPHEGKLRALVLTPTRELALQVCTHLTVLGKASQIRVAAIVGGLALVKQERLLRAHPAVVVATPGRLWDLMREGHGHLADLSGLCCLVLDEADRMMQQGHFQATKGGVQTFVFSATLTLPASLRKRLRRGGGGAMGGVGFEKLMDKIPFRGTPSIIDLTGVVGSSSNNNNNQGSKGLKVASGVQEARIECLDKEREALLYYILVRCVLSLLKLLGLPAHSLHAQQQQRQRLKALDRFRAADNAVLVATDVAARGLDIKDVRCVVHYQLPASADTYIHRSGRTARAGAEGLSVALVAPNEAPRWSALNRTMGREEGQQPPLFPVDLTLMPQVGIDMSDDDQPATKAPRHADTRKAKGKKGGGADEDDPRVVAQARKVAQQRAAVAGLKAELAQMLSLPLAPRMSKSFFTGGAVGGLNAGLHKGGDPSLRGNNGRKRGKGSSSSSQGDGAGHKNAEGSIGVADGGDEAATAGGHGTGSEDGVERSMGVGSSQKRRRAVDGGDRSSPEPVQGIAEAVAFAARLQHGKDSVKAAQEAKRNAKAAKAAARAAALKSSSSPAPSNLPQAHAVPQKAGRQSHTPVKHATHGVAAAKKDGGGGMAGQEKSSDGGRAVVHGAVEPAAANPLGGGGLMKGAQLLRQQLQQQQQQQQQSHQHPTGLRVSAKEQRKQQQLKQQRRQQAAAKQLQQGGVGKQKGGVMKAGSAKKKRSMVVVPPAMGRDTQGPDALEALRRRVALLGGGVSK</sequence>
<accession>A0ABQ7G5V8</accession>
<keyword evidence="3 6" id="KW-0347">Helicase</keyword>
<dbReference type="EMBL" id="MU070094">
    <property type="protein sequence ID" value="KAF5829976.1"/>
    <property type="molecule type" value="Genomic_DNA"/>
</dbReference>
<feature type="region of interest" description="Disordered" evidence="7">
    <location>
        <begin position="94"/>
        <end position="120"/>
    </location>
</feature>
<feature type="region of interest" description="Disordered" evidence="7">
    <location>
        <begin position="824"/>
        <end position="889"/>
    </location>
</feature>
<dbReference type="InterPro" id="IPR027417">
    <property type="entry name" value="P-loop_NTPase"/>
</dbReference>
<feature type="domain" description="Helicase ATP-binding" evidence="8">
    <location>
        <begin position="239"/>
        <end position="401"/>
    </location>
</feature>
<keyword evidence="4 6" id="KW-0067">ATP-binding</keyword>
<dbReference type="Gene3D" id="3.40.50.300">
    <property type="entry name" value="P-loop containing nucleotide triphosphate hydrolases"/>
    <property type="match status" value="2"/>
</dbReference>
<dbReference type="EC" id="3.6.4.13" evidence="6"/>
<feature type="region of interest" description="Disordered" evidence="7">
    <location>
        <begin position="615"/>
        <end position="651"/>
    </location>
</feature>
<evidence type="ECO:0000256" key="1">
    <source>
        <dbReference type="ARBA" id="ARBA00022741"/>
    </source>
</evidence>
<comment type="catalytic activity">
    <reaction evidence="6">
        <text>ATP + H2O = ADP + phosphate + H(+)</text>
        <dbReference type="Rhea" id="RHEA:13065"/>
        <dbReference type="ChEBI" id="CHEBI:15377"/>
        <dbReference type="ChEBI" id="CHEBI:15378"/>
        <dbReference type="ChEBI" id="CHEBI:30616"/>
        <dbReference type="ChEBI" id="CHEBI:43474"/>
        <dbReference type="ChEBI" id="CHEBI:456216"/>
        <dbReference type="EC" id="3.6.4.13"/>
    </reaction>
</comment>
<dbReference type="PROSITE" id="PS51192">
    <property type="entry name" value="HELICASE_ATP_BIND_1"/>
    <property type="match status" value="1"/>
</dbReference>
<dbReference type="Pfam" id="PF00271">
    <property type="entry name" value="Helicase_C"/>
    <property type="match status" value="1"/>
</dbReference>
<feature type="region of interest" description="Disordered" evidence="7">
    <location>
        <begin position="700"/>
        <end position="789"/>
    </location>
</feature>
<dbReference type="InterPro" id="IPR011545">
    <property type="entry name" value="DEAD/DEAH_box_helicase_dom"/>
</dbReference>
<evidence type="ECO:0000256" key="7">
    <source>
        <dbReference type="SAM" id="MobiDB-lite"/>
    </source>
</evidence>
<evidence type="ECO:0000256" key="4">
    <source>
        <dbReference type="ARBA" id="ARBA00022840"/>
    </source>
</evidence>
<gene>
    <name evidence="10" type="ORF">DUNSADRAFT_15212</name>
</gene>
<reference evidence="10" key="1">
    <citation type="submission" date="2017-08" db="EMBL/GenBank/DDBJ databases">
        <authorList>
            <person name="Polle J.E."/>
            <person name="Barry K."/>
            <person name="Cushman J."/>
            <person name="Schmutz J."/>
            <person name="Tran D."/>
            <person name="Hathwaick L.T."/>
            <person name="Yim W.C."/>
            <person name="Jenkins J."/>
            <person name="Mckie-Krisberg Z.M."/>
            <person name="Prochnik S."/>
            <person name="Lindquist E."/>
            <person name="Dockter R.B."/>
            <person name="Adam C."/>
            <person name="Molina H."/>
            <person name="Bunkerborg J."/>
            <person name="Jin E."/>
            <person name="Buchheim M."/>
            <person name="Magnuson J."/>
        </authorList>
    </citation>
    <scope>NUCLEOTIDE SEQUENCE</scope>
    <source>
        <strain evidence="10">CCAP 19/18</strain>
    </source>
</reference>
<dbReference type="Proteomes" id="UP000815325">
    <property type="component" value="Unassembled WGS sequence"/>
</dbReference>
<feature type="compositionally biased region" description="Low complexity" evidence="7">
    <location>
        <begin position="189"/>
        <end position="199"/>
    </location>
</feature>
<feature type="compositionally biased region" description="Low complexity" evidence="7">
    <location>
        <begin position="824"/>
        <end position="846"/>
    </location>
</feature>
<feature type="compositionally biased region" description="Basic and acidic residues" evidence="7">
    <location>
        <begin position="67"/>
        <end position="81"/>
    </location>
</feature>
<proteinExistence type="inferred from homology"/>
<evidence type="ECO:0000259" key="8">
    <source>
        <dbReference type="PROSITE" id="PS51192"/>
    </source>
</evidence>
<name>A0ABQ7G5V8_DUNSA</name>
<dbReference type="InterPro" id="IPR000629">
    <property type="entry name" value="RNA-helicase_DEAD-box_CS"/>
</dbReference>
<dbReference type="InterPro" id="IPR001650">
    <property type="entry name" value="Helicase_C-like"/>
</dbReference>
<keyword evidence="1 6" id="KW-0547">Nucleotide-binding</keyword>
<feature type="region of interest" description="Disordered" evidence="7">
    <location>
        <begin position="135"/>
        <end position="202"/>
    </location>
</feature>
<feature type="region of interest" description="Disordered" evidence="7">
    <location>
        <begin position="48"/>
        <end position="81"/>
    </location>
</feature>
<feature type="compositionally biased region" description="Low complexity" evidence="7">
    <location>
        <begin position="99"/>
        <end position="112"/>
    </location>
</feature>
<dbReference type="PROSITE" id="PS51194">
    <property type="entry name" value="HELICASE_CTER"/>
    <property type="match status" value="1"/>
</dbReference>
<dbReference type="CDD" id="cd18787">
    <property type="entry name" value="SF2_C_DEAD"/>
    <property type="match status" value="1"/>
</dbReference>
<dbReference type="SMART" id="SM00490">
    <property type="entry name" value="HELICc"/>
    <property type="match status" value="1"/>
</dbReference>
<dbReference type="SUPFAM" id="SSF52540">
    <property type="entry name" value="P-loop containing nucleoside triphosphate hydrolases"/>
    <property type="match status" value="1"/>
</dbReference>
<dbReference type="PANTHER" id="PTHR24031">
    <property type="entry name" value="RNA HELICASE"/>
    <property type="match status" value="1"/>
</dbReference>
<keyword evidence="5 6" id="KW-0694">RNA-binding</keyword>
<evidence type="ECO:0000313" key="10">
    <source>
        <dbReference type="EMBL" id="KAF5829976.1"/>
    </source>
</evidence>
<dbReference type="PROSITE" id="PS00039">
    <property type="entry name" value="DEAD_ATP_HELICASE"/>
    <property type="match status" value="1"/>
</dbReference>
<comment type="caution">
    <text evidence="10">The sequence shown here is derived from an EMBL/GenBank/DDBJ whole genome shotgun (WGS) entry which is preliminary data.</text>
</comment>
<feature type="compositionally biased region" description="Low complexity" evidence="7">
    <location>
        <begin position="948"/>
        <end position="966"/>
    </location>
</feature>
<protein>
    <recommendedName>
        <fullName evidence="6">ATP-dependent RNA helicase</fullName>
        <ecNumber evidence="6">3.6.4.13</ecNumber>
    </recommendedName>
</protein>